<dbReference type="AlphaFoldDB" id="A0A074YIU7"/>
<feature type="compositionally biased region" description="Basic residues" evidence="1">
    <location>
        <begin position="70"/>
        <end position="81"/>
    </location>
</feature>
<dbReference type="EMBL" id="KL584753">
    <property type="protein sequence ID" value="KEQ97703.1"/>
    <property type="molecule type" value="Genomic_DNA"/>
</dbReference>
<feature type="compositionally biased region" description="Basic residues" evidence="1">
    <location>
        <begin position="121"/>
        <end position="133"/>
    </location>
</feature>
<dbReference type="GeneID" id="25368937"/>
<feature type="compositionally biased region" description="Acidic residues" evidence="1">
    <location>
        <begin position="171"/>
        <end position="184"/>
    </location>
</feature>
<dbReference type="Proteomes" id="UP000030641">
    <property type="component" value="Unassembled WGS sequence"/>
</dbReference>
<protein>
    <submittedName>
        <fullName evidence="2">Uncharacterized protein</fullName>
    </submittedName>
</protein>
<evidence type="ECO:0000313" key="2">
    <source>
        <dbReference type="EMBL" id="KEQ97703.1"/>
    </source>
</evidence>
<evidence type="ECO:0000313" key="3">
    <source>
        <dbReference type="Proteomes" id="UP000030641"/>
    </source>
</evidence>
<organism evidence="2 3">
    <name type="scientific">Aureobasidium subglaciale (strain EXF-2481)</name>
    <name type="common">Aureobasidium pullulans var. subglaciale</name>
    <dbReference type="NCBI Taxonomy" id="1043005"/>
    <lineage>
        <taxon>Eukaryota</taxon>
        <taxon>Fungi</taxon>
        <taxon>Dikarya</taxon>
        <taxon>Ascomycota</taxon>
        <taxon>Pezizomycotina</taxon>
        <taxon>Dothideomycetes</taxon>
        <taxon>Dothideomycetidae</taxon>
        <taxon>Dothideales</taxon>
        <taxon>Saccotheciaceae</taxon>
        <taxon>Aureobasidium</taxon>
    </lineage>
</organism>
<dbReference type="OMA" id="WGAIKKK"/>
<dbReference type="InParanoid" id="A0A074YIU7"/>
<dbReference type="HOGENOM" id="CLU_1326133_0_0_1"/>
<accession>A0A074YIU7</accession>
<keyword evidence="3" id="KW-1185">Reference proteome</keyword>
<feature type="region of interest" description="Disordered" evidence="1">
    <location>
        <begin position="167"/>
        <end position="195"/>
    </location>
</feature>
<dbReference type="STRING" id="1043005.A0A074YIU7"/>
<feature type="compositionally biased region" description="Low complexity" evidence="1">
    <location>
        <begin position="60"/>
        <end position="69"/>
    </location>
</feature>
<proteinExistence type="predicted"/>
<name>A0A074YIU7_AURSE</name>
<gene>
    <name evidence="2" type="ORF">AUEXF2481DRAFT_541025</name>
</gene>
<reference evidence="2 3" key="1">
    <citation type="journal article" date="2014" name="BMC Genomics">
        <title>Genome sequencing of four Aureobasidium pullulans varieties: biotechnological potential, stress tolerance, and description of new species.</title>
        <authorList>
            <person name="Gostin Ar C."/>
            <person name="Ohm R.A."/>
            <person name="Kogej T."/>
            <person name="Sonjak S."/>
            <person name="Turk M."/>
            <person name="Zajc J."/>
            <person name="Zalar P."/>
            <person name="Grube M."/>
            <person name="Sun H."/>
            <person name="Han J."/>
            <person name="Sharma A."/>
            <person name="Chiniquy J."/>
            <person name="Ngan C.Y."/>
            <person name="Lipzen A."/>
            <person name="Barry K."/>
            <person name="Grigoriev I.V."/>
            <person name="Gunde-Cimerman N."/>
        </authorList>
    </citation>
    <scope>NUCLEOTIDE SEQUENCE [LARGE SCALE GENOMIC DNA]</scope>
    <source>
        <strain evidence="2 3">EXF-2481</strain>
    </source>
</reference>
<evidence type="ECO:0000256" key="1">
    <source>
        <dbReference type="SAM" id="MobiDB-lite"/>
    </source>
</evidence>
<dbReference type="OrthoDB" id="5403747at2759"/>
<feature type="region of interest" description="Disordered" evidence="1">
    <location>
        <begin position="53"/>
        <end position="151"/>
    </location>
</feature>
<dbReference type="RefSeq" id="XP_013346504.1">
    <property type="nucleotide sequence ID" value="XM_013491050.1"/>
</dbReference>
<sequence>MVGLSQRDTEVVAAAFQCLKTASEIDYDKLATMAGYKNGPSARACFREVKKKLLAQGSNTPSSTTAPTATKKRASAKKRKQSSPEDSSPPDSNDEAPAKKRRITKAKSDEDEEDEAAPLKNKYKPKPKGKKPRISSPETEEDKHNANAIAAGRARYAADKLVAEIKKEVVSDDEEDAVDGEEEPMGMNIDSGEDEGMTAYDLINNEIEGDGIGI</sequence>